<proteinExistence type="predicted"/>
<sequence length="409" mass="46417">MHPKEAEVLSALKLLCDTPREIIHLHRELAFETWRQVGTNLDIAWERFDAVTNERDVERAVTLSVGVTGPPRSSFRGDLSANPTDAIDLAVEGFHRTQRQRKRQRIEDDYPKDDHLTKILQMVQQRLPEMQAFSKRNTTLYGILQIEQHTQFTDKRVDHLKQIDGNKTPSDEQKLLRGLSQISLAQQFTNWEMEHGFKSKASMQYDAILKSSKLVRSRGNISRFIRNRRYPPSDESVVSKGIQRGIVQMVFSGLLQNVLKDTEFENNIQGIMALVTIFHYSLFQALKISELPAFINLLLGECKEKDTAATMRGNGLSKSVIASVGDFSKWFRDISSDFELISSSCHSTRHREPRQNQSEVGQPLTTIFHDLAQFAVYPKRATGAQDTGSGVAQQFAGPEFGPHIVTSYV</sequence>
<dbReference type="EMBL" id="JAPVEB010000004">
    <property type="protein sequence ID" value="KAJ5264454.1"/>
    <property type="molecule type" value="Genomic_DNA"/>
</dbReference>
<evidence type="ECO:0000313" key="2">
    <source>
        <dbReference type="Proteomes" id="UP001220256"/>
    </source>
</evidence>
<gene>
    <name evidence="1" type="ORF">N7505_007247</name>
</gene>
<keyword evidence="2" id="KW-1185">Reference proteome</keyword>
<organism evidence="1 2">
    <name type="scientific">Penicillium chrysogenum</name>
    <name type="common">Penicillium notatum</name>
    <dbReference type="NCBI Taxonomy" id="5076"/>
    <lineage>
        <taxon>Eukaryota</taxon>
        <taxon>Fungi</taxon>
        <taxon>Dikarya</taxon>
        <taxon>Ascomycota</taxon>
        <taxon>Pezizomycotina</taxon>
        <taxon>Eurotiomycetes</taxon>
        <taxon>Eurotiomycetidae</taxon>
        <taxon>Eurotiales</taxon>
        <taxon>Aspergillaceae</taxon>
        <taxon>Penicillium</taxon>
        <taxon>Penicillium chrysogenum species complex</taxon>
    </lineage>
</organism>
<comment type="caution">
    <text evidence="1">The sequence shown here is derived from an EMBL/GenBank/DDBJ whole genome shotgun (WGS) entry which is preliminary data.</text>
</comment>
<name>A0ABQ8WD18_PENCH</name>
<evidence type="ECO:0000313" key="1">
    <source>
        <dbReference type="EMBL" id="KAJ5264454.1"/>
    </source>
</evidence>
<accession>A0ABQ8WD18</accession>
<reference evidence="1 2" key="1">
    <citation type="journal article" date="2023" name="IMA Fungus">
        <title>Comparative genomic study of the Penicillium genus elucidates a diverse pangenome and 15 lateral gene transfer events.</title>
        <authorList>
            <person name="Petersen C."/>
            <person name="Sorensen T."/>
            <person name="Nielsen M.R."/>
            <person name="Sondergaard T.E."/>
            <person name="Sorensen J.L."/>
            <person name="Fitzpatrick D.A."/>
            <person name="Frisvad J.C."/>
            <person name="Nielsen K.L."/>
        </authorList>
    </citation>
    <scope>NUCLEOTIDE SEQUENCE [LARGE SCALE GENOMIC DNA]</scope>
    <source>
        <strain evidence="1 2">IBT 3361</strain>
    </source>
</reference>
<dbReference type="Proteomes" id="UP001220256">
    <property type="component" value="Unassembled WGS sequence"/>
</dbReference>
<protein>
    <submittedName>
        <fullName evidence="1">Uncharacterized protein</fullName>
    </submittedName>
</protein>